<dbReference type="Pfam" id="PF08666">
    <property type="entry name" value="SAF"/>
    <property type="match status" value="1"/>
</dbReference>
<dbReference type="InterPro" id="IPR013974">
    <property type="entry name" value="SAF"/>
</dbReference>
<reference evidence="2 3" key="1">
    <citation type="submission" date="2024-01" db="EMBL/GenBank/DDBJ databases">
        <title>Mesobacterium rodlantinim sp. nov., isolated from shallow sea hydrothermal systems off Kueishantao Island.</title>
        <authorList>
            <person name="Su Z."/>
            <person name="Tang K."/>
        </authorList>
    </citation>
    <scope>NUCLEOTIDE SEQUENCE [LARGE SCALE GENOMIC DNA]</scope>
    <source>
        <strain evidence="2 3">TK19101</strain>
    </source>
</reference>
<name>A0ABU6HLG2_9RHOB</name>
<dbReference type="NCBIfam" id="TIGR03177">
    <property type="entry name" value="pilus_cpaB"/>
    <property type="match status" value="1"/>
</dbReference>
<evidence type="ECO:0000313" key="3">
    <source>
        <dbReference type="Proteomes" id="UP001348149"/>
    </source>
</evidence>
<proteinExistence type="predicted"/>
<comment type="caution">
    <text evidence="2">The sequence shown here is derived from an EMBL/GenBank/DDBJ whole genome shotgun (WGS) entry which is preliminary data.</text>
</comment>
<dbReference type="InterPro" id="IPR031571">
    <property type="entry name" value="RcpC_dom"/>
</dbReference>
<sequence length="287" mass="31147">MRLIFGLVLLVGVALAGGAVYMAQTYVGSYQAALEAERNKDGEYVPLVDIYVANRQISYGEPIKPEDVKLIRFPKESLPAGVFSKNRPPFSEGEAPRIALRKMEINEPLMAVKLSEPGAPTGLAARLERGQRAFTIEVDTSNGMSGSIRVDDRVEVYWTGQPPEDENGNGGRNDVTRLIESGLRVIALDQNADASDPSAVMDARTVTVAATPKQVASLAQALQTGQLTLSLMGTNDEAVTHAVEVDQRDLLDMEKPVQQVQVEKPRVCTMRTRKGAEVVETPIPCTN</sequence>
<dbReference type="EMBL" id="JAYLLH010000016">
    <property type="protein sequence ID" value="MEC3862010.1"/>
    <property type="molecule type" value="Genomic_DNA"/>
</dbReference>
<gene>
    <name evidence="2" type="primary">cpaB</name>
    <name evidence="2" type="ORF">VK792_12005</name>
</gene>
<accession>A0ABU6HLG2</accession>
<protein>
    <submittedName>
        <fullName evidence="2">Flp pilus assembly protein CpaB</fullName>
    </submittedName>
</protein>
<dbReference type="SMART" id="SM00858">
    <property type="entry name" value="SAF"/>
    <property type="match status" value="1"/>
</dbReference>
<keyword evidence="3" id="KW-1185">Reference proteome</keyword>
<evidence type="ECO:0000313" key="2">
    <source>
        <dbReference type="EMBL" id="MEC3862010.1"/>
    </source>
</evidence>
<organism evidence="2 3">
    <name type="scientific">Mesobacterium hydrothermale</name>
    <dbReference type="NCBI Taxonomy" id="3111907"/>
    <lineage>
        <taxon>Bacteria</taxon>
        <taxon>Pseudomonadati</taxon>
        <taxon>Pseudomonadota</taxon>
        <taxon>Alphaproteobacteria</taxon>
        <taxon>Rhodobacterales</taxon>
        <taxon>Roseobacteraceae</taxon>
        <taxon>Mesobacterium</taxon>
    </lineage>
</organism>
<dbReference type="RefSeq" id="WP_326297749.1">
    <property type="nucleotide sequence ID" value="NZ_JAYLLH010000016.1"/>
</dbReference>
<dbReference type="Proteomes" id="UP001348149">
    <property type="component" value="Unassembled WGS sequence"/>
</dbReference>
<feature type="domain" description="SAF" evidence="1">
    <location>
        <begin position="48"/>
        <end position="115"/>
    </location>
</feature>
<dbReference type="InterPro" id="IPR017592">
    <property type="entry name" value="Pilus_assmbl_Flp-typ_CpaB"/>
</dbReference>
<evidence type="ECO:0000259" key="1">
    <source>
        <dbReference type="SMART" id="SM00858"/>
    </source>
</evidence>
<dbReference type="Pfam" id="PF16976">
    <property type="entry name" value="RcpC"/>
    <property type="match status" value="1"/>
</dbReference>
<dbReference type="CDD" id="cd11614">
    <property type="entry name" value="SAF_CpaB_FlgA_like"/>
    <property type="match status" value="1"/>
</dbReference>